<keyword evidence="6" id="KW-1185">Reference proteome</keyword>
<evidence type="ECO:0000313" key="6">
    <source>
        <dbReference type="Proteomes" id="UP001602245"/>
    </source>
</evidence>
<dbReference type="PANTHER" id="PTHR44688:SF16">
    <property type="entry name" value="DNA-BINDING TRANSCRIPTIONAL ACTIVATOR DEVR_DOSR"/>
    <property type="match status" value="1"/>
</dbReference>
<feature type="domain" description="HTH luxR-type" evidence="4">
    <location>
        <begin position="813"/>
        <end position="878"/>
    </location>
</feature>
<dbReference type="InterPro" id="IPR011990">
    <property type="entry name" value="TPR-like_helical_dom_sf"/>
</dbReference>
<evidence type="ECO:0000256" key="2">
    <source>
        <dbReference type="ARBA" id="ARBA00023125"/>
    </source>
</evidence>
<evidence type="ECO:0000256" key="3">
    <source>
        <dbReference type="ARBA" id="ARBA00023163"/>
    </source>
</evidence>
<name>A0ABW6WVE3_9ACTN</name>
<dbReference type="Gene3D" id="1.10.10.10">
    <property type="entry name" value="Winged helix-like DNA-binding domain superfamily/Winged helix DNA-binding domain"/>
    <property type="match status" value="1"/>
</dbReference>
<dbReference type="SUPFAM" id="SSF46894">
    <property type="entry name" value="C-terminal effector domain of the bipartite response regulators"/>
    <property type="match status" value="1"/>
</dbReference>
<organism evidence="5 6">
    <name type="scientific">Paractinoplanes globisporus</name>
    <dbReference type="NCBI Taxonomy" id="113565"/>
    <lineage>
        <taxon>Bacteria</taxon>
        <taxon>Bacillati</taxon>
        <taxon>Actinomycetota</taxon>
        <taxon>Actinomycetes</taxon>
        <taxon>Micromonosporales</taxon>
        <taxon>Micromonosporaceae</taxon>
        <taxon>Paractinoplanes</taxon>
    </lineage>
</organism>
<evidence type="ECO:0000256" key="1">
    <source>
        <dbReference type="ARBA" id="ARBA00023015"/>
    </source>
</evidence>
<protein>
    <submittedName>
        <fullName evidence="5">LuxR C-terminal-related transcriptional regulator</fullName>
    </submittedName>
</protein>
<dbReference type="EMBL" id="JBIAZU010000010">
    <property type="protein sequence ID" value="MFF5297229.1"/>
    <property type="molecule type" value="Genomic_DNA"/>
</dbReference>
<sequence>MASTQSPLRGRVEIIQELSGFLSGVRGGGGGVTVLTGASGVGLSRLLVEAQGLAAGRGIRVAHGFPAGPDVDGNLIDPYRRLHAWRQWLTAAARRDPLLITIDDLPRLDPLGLAGLRAFPIDLAELPIRWLVATTLGRHRRDVTAALDSLAKTPGVRQISVPALTAEAVDEIVRDLEMPSAIPVAAQAGGAPALLLPLLTGLREGAPAHVGTGLPDTVHAAVHRLIATVPTAAHRLFVEASVILEPFTVAELADVLQRDPVSVIGAAADLLGCGVWVESGDTIRFAQEITRRVVASELSLERFRHLSRRRVDVKLTRGASPIDVADQLFDVADMGDAAALGILQAAAVATSCAGDAIRWSRRALDLTPVASADWVARHADAVRLLWLSGEREAALELADSGGVRGCRALQSIATLLAIESSFTDAIEVVDAIALSAEHDPARRFDLIAARMEAFAALTGSMSGVRPAPPRQPAVDDAVAGVYRTMRESVESVQALRWSAAVELAGTAIGLADTRSAAESHAVAETRPAALHRALLLGAIGQIDDATADLDRALRVPLGASPRLADAVRARLAYLAGDLSRARTHADRVLASNRTGQYANLADMVALVTAGDCVVRARDVAAAARIRQLATGMAARETGPVRATAIWLLARLAAADGDTAAAAEYAWQVFRPGPGVEWPYWDPAELPMLVRLANAVGDDELARFAVGTAMSLARRSPELRFLTAIATHAQGLAQGDPVLLLEASRLLEAHPRALVRANVIEDLADVTVDDDSACDLLRDSLHMMEMAGASADAARVSRRLRERGAVRTRLRHEVLHRRRTLTPAEERVVAMVAAGASNRETAAMLFLSPNTVASHLRRAFRKLGVRSRVELTRALASGDE</sequence>
<dbReference type="PROSITE" id="PS50043">
    <property type="entry name" value="HTH_LUXR_2"/>
    <property type="match status" value="1"/>
</dbReference>
<dbReference type="PANTHER" id="PTHR44688">
    <property type="entry name" value="DNA-BINDING TRANSCRIPTIONAL ACTIVATOR DEVR_DOSR"/>
    <property type="match status" value="1"/>
</dbReference>
<accession>A0ABW6WVE3</accession>
<reference evidence="5 6" key="1">
    <citation type="submission" date="2024-10" db="EMBL/GenBank/DDBJ databases">
        <title>The Natural Products Discovery Center: Release of the First 8490 Sequenced Strains for Exploring Actinobacteria Biosynthetic Diversity.</title>
        <authorList>
            <person name="Kalkreuter E."/>
            <person name="Kautsar S.A."/>
            <person name="Yang D."/>
            <person name="Bader C.D."/>
            <person name="Teijaro C.N."/>
            <person name="Fluegel L."/>
            <person name="Davis C.M."/>
            <person name="Simpson J.R."/>
            <person name="Lauterbach L."/>
            <person name="Steele A.D."/>
            <person name="Gui C."/>
            <person name="Meng S."/>
            <person name="Li G."/>
            <person name="Viehrig K."/>
            <person name="Ye F."/>
            <person name="Su P."/>
            <person name="Kiefer A.F."/>
            <person name="Nichols A."/>
            <person name="Cepeda A.J."/>
            <person name="Yan W."/>
            <person name="Fan B."/>
            <person name="Jiang Y."/>
            <person name="Adhikari A."/>
            <person name="Zheng C.-J."/>
            <person name="Schuster L."/>
            <person name="Cowan T.M."/>
            <person name="Smanski M.J."/>
            <person name="Chevrette M.G."/>
            <person name="De Carvalho L.P.S."/>
            <person name="Shen B."/>
        </authorList>
    </citation>
    <scope>NUCLEOTIDE SEQUENCE [LARGE SCALE GENOMIC DNA]</scope>
    <source>
        <strain evidence="5 6">NPDC000087</strain>
    </source>
</reference>
<dbReference type="SUPFAM" id="SSF48452">
    <property type="entry name" value="TPR-like"/>
    <property type="match status" value="1"/>
</dbReference>
<keyword evidence="2" id="KW-0238">DNA-binding</keyword>
<gene>
    <name evidence="5" type="ORF">ACFY35_48025</name>
</gene>
<dbReference type="PRINTS" id="PR00038">
    <property type="entry name" value="HTHLUXR"/>
</dbReference>
<dbReference type="InterPro" id="IPR016032">
    <property type="entry name" value="Sig_transdc_resp-reg_C-effctor"/>
</dbReference>
<keyword evidence="1" id="KW-0805">Transcription regulation</keyword>
<dbReference type="CDD" id="cd06170">
    <property type="entry name" value="LuxR_C_like"/>
    <property type="match status" value="1"/>
</dbReference>
<dbReference type="RefSeq" id="WP_387698521.1">
    <property type="nucleotide sequence ID" value="NZ_JBIAZU010000010.1"/>
</dbReference>
<dbReference type="Pfam" id="PF00196">
    <property type="entry name" value="GerE"/>
    <property type="match status" value="1"/>
</dbReference>
<dbReference type="Gene3D" id="1.25.40.10">
    <property type="entry name" value="Tetratricopeptide repeat domain"/>
    <property type="match status" value="1"/>
</dbReference>
<keyword evidence="3" id="KW-0804">Transcription</keyword>
<proteinExistence type="predicted"/>
<dbReference type="InterPro" id="IPR036388">
    <property type="entry name" value="WH-like_DNA-bd_sf"/>
</dbReference>
<dbReference type="Proteomes" id="UP001602245">
    <property type="component" value="Unassembled WGS sequence"/>
</dbReference>
<evidence type="ECO:0000313" key="5">
    <source>
        <dbReference type="EMBL" id="MFF5297229.1"/>
    </source>
</evidence>
<dbReference type="SMART" id="SM00421">
    <property type="entry name" value="HTH_LUXR"/>
    <property type="match status" value="1"/>
</dbReference>
<comment type="caution">
    <text evidence="5">The sequence shown here is derived from an EMBL/GenBank/DDBJ whole genome shotgun (WGS) entry which is preliminary data.</text>
</comment>
<evidence type="ECO:0000259" key="4">
    <source>
        <dbReference type="PROSITE" id="PS50043"/>
    </source>
</evidence>
<dbReference type="InterPro" id="IPR000792">
    <property type="entry name" value="Tscrpt_reg_LuxR_C"/>
</dbReference>